<dbReference type="EMBL" id="JAVHNQ010000001">
    <property type="protein sequence ID" value="KAK6358876.1"/>
    <property type="molecule type" value="Genomic_DNA"/>
</dbReference>
<feature type="compositionally biased region" description="Basic and acidic residues" evidence="1">
    <location>
        <begin position="303"/>
        <end position="312"/>
    </location>
</feature>
<dbReference type="GO" id="GO:0034080">
    <property type="term" value="P:CENP-A containing chromatin assembly"/>
    <property type="evidence" value="ECO:0007669"/>
    <property type="project" value="InterPro"/>
</dbReference>
<dbReference type="AlphaFoldDB" id="A0AAV9VA55"/>
<comment type="caution">
    <text evidence="2">The sequence shown here is derived from an EMBL/GenBank/DDBJ whole genome shotgun (WGS) entry which is preliminary data.</text>
</comment>
<dbReference type="Proteomes" id="UP001375240">
    <property type="component" value="Unassembled WGS sequence"/>
</dbReference>
<reference evidence="2 3" key="1">
    <citation type="submission" date="2019-10" db="EMBL/GenBank/DDBJ databases">
        <authorList>
            <person name="Palmer J.M."/>
        </authorList>
    </citation>
    <scope>NUCLEOTIDE SEQUENCE [LARGE SCALE GENOMIC DNA]</scope>
    <source>
        <strain evidence="2 3">TWF696</strain>
    </source>
</reference>
<evidence type="ECO:0000313" key="3">
    <source>
        <dbReference type="Proteomes" id="UP001375240"/>
    </source>
</evidence>
<evidence type="ECO:0000256" key="1">
    <source>
        <dbReference type="SAM" id="MobiDB-lite"/>
    </source>
</evidence>
<dbReference type="GO" id="GO:0007059">
    <property type="term" value="P:chromosome segregation"/>
    <property type="evidence" value="ECO:0007669"/>
    <property type="project" value="InterPro"/>
</dbReference>
<dbReference type="Pfam" id="PF05238">
    <property type="entry name" value="CENP-N"/>
    <property type="match status" value="1"/>
</dbReference>
<protein>
    <recommendedName>
        <fullName evidence="4">CHL4-domain-containing protein</fullName>
    </recommendedName>
</protein>
<feature type="region of interest" description="Disordered" evidence="1">
    <location>
        <begin position="354"/>
        <end position="411"/>
    </location>
</feature>
<feature type="region of interest" description="Disordered" evidence="1">
    <location>
        <begin position="278"/>
        <end position="316"/>
    </location>
</feature>
<organism evidence="2 3">
    <name type="scientific">Orbilia brochopaga</name>
    <dbReference type="NCBI Taxonomy" id="3140254"/>
    <lineage>
        <taxon>Eukaryota</taxon>
        <taxon>Fungi</taxon>
        <taxon>Dikarya</taxon>
        <taxon>Ascomycota</taxon>
        <taxon>Pezizomycotina</taxon>
        <taxon>Orbiliomycetes</taxon>
        <taxon>Orbiliales</taxon>
        <taxon>Orbiliaceae</taxon>
        <taxon>Orbilia</taxon>
    </lineage>
</organism>
<evidence type="ECO:0000313" key="2">
    <source>
        <dbReference type="EMBL" id="KAK6358876.1"/>
    </source>
</evidence>
<name>A0AAV9VA55_9PEZI</name>
<gene>
    <name evidence="2" type="ORF">TWF696_000056</name>
</gene>
<dbReference type="InterPro" id="IPR007902">
    <property type="entry name" value="Chl4/mis15/CENP-N"/>
</dbReference>
<feature type="compositionally biased region" description="Acidic residues" evidence="1">
    <location>
        <begin position="393"/>
        <end position="411"/>
    </location>
</feature>
<proteinExistence type="predicted"/>
<keyword evidence="3" id="KW-1185">Reference proteome</keyword>
<accession>A0AAV9VA55</accession>
<dbReference type="Gene3D" id="3.10.20.720">
    <property type="match status" value="1"/>
</dbReference>
<sequence>MARSKPPTQLTPRYRLPPSPQLTRYLLRLSKPSLEKLVFDWLRTPLCAPNLTPTDEDLQYEDEPADATVEEVEEIYKELSSRKDLVERILEREWRDGLTMHQVAQVDMEYLLEHPSSLKWTASELVLEEGRKPVGDKLPKFQPVIFCKSLAEIMDPMVQCHSYYITHPTLPLTLVRLSLHDPYPLPTTPPPPNQIFYLAVPTSSPYLFFTPQRSKLADICRKSLPIALSSQHRRYDIVSTALSAKTLDALIARKGHERGDIGAGGGWSIYAVEGKDAVDGSPLETTRPRPAKRSSLDADGIEEVPKDEEGKERWKRKKVAEGRFGTSALADDGSGLERVEVKLREVWPQQRVLPPLLRRQNESAASTAATDAKDKGKGRGRPRKGVTNSNREDIDDDDDDDDDDGDDVLEVDEDFPWRGKSWVPHVDVVLEGTHVFAGIRTLVEEGIFDGTRIPTWMTGEEGKSIGTVTGGTIVQAAAAGIQDPLRDSRRGKKPQ</sequence>
<evidence type="ECO:0008006" key="4">
    <source>
        <dbReference type="Google" id="ProtNLM"/>
    </source>
</evidence>